<name>A0A0N4WGT0_HAEPC</name>
<accession>A0A0N4WGT0</accession>
<gene>
    <name evidence="1" type="ORF">HPLM_LOCUS10036</name>
</gene>
<protein>
    <submittedName>
        <fullName evidence="3">2-Hacid_dh domain-containing protein</fullName>
    </submittedName>
</protein>
<dbReference type="WBParaSite" id="HPLM_0001004401-mRNA-1">
    <property type="protein sequence ID" value="HPLM_0001004401-mRNA-1"/>
    <property type="gene ID" value="HPLM_0001004401"/>
</dbReference>
<dbReference type="Proteomes" id="UP000268014">
    <property type="component" value="Unassembled WGS sequence"/>
</dbReference>
<evidence type="ECO:0000313" key="3">
    <source>
        <dbReference type="WBParaSite" id="HPLM_0001004401-mRNA-1"/>
    </source>
</evidence>
<dbReference type="EMBL" id="UZAF01017199">
    <property type="protein sequence ID" value="VDO39036.1"/>
    <property type="molecule type" value="Genomic_DNA"/>
</dbReference>
<evidence type="ECO:0000313" key="2">
    <source>
        <dbReference type="Proteomes" id="UP000268014"/>
    </source>
</evidence>
<sequence>MILRMGTVASVEAVFKGAPDAVAITRSICDFNHNDSMENEIVMASALANVTCVSVSNAVSSTLSTINSAEDDRLSYRLTFTTRP</sequence>
<proteinExistence type="predicted"/>
<reference evidence="1 2" key="2">
    <citation type="submission" date="2018-11" db="EMBL/GenBank/DDBJ databases">
        <authorList>
            <consortium name="Pathogen Informatics"/>
        </authorList>
    </citation>
    <scope>NUCLEOTIDE SEQUENCE [LARGE SCALE GENOMIC DNA]</scope>
    <source>
        <strain evidence="1 2">MHpl1</strain>
    </source>
</reference>
<evidence type="ECO:0000313" key="1">
    <source>
        <dbReference type="EMBL" id="VDO39036.1"/>
    </source>
</evidence>
<organism evidence="3">
    <name type="scientific">Haemonchus placei</name>
    <name type="common">Barber's pole worm</name>
    <dbReference type="NCBI Taxonomy" id="6290"/>
    <lineage>
        <taxon>Eukaryota</taxon>
        <taxon>Metazoa</taxon>
        <taxon>Ecdysozoa</taxon>
        <taxon>Nematoda</taxon>
        <taxon>Chromadorea</taxon>
        <taxon>Rhabditida</taxon>
        <taxon>Rhabditina</taxon>
        <taxon>Rhabditomorpha</taxon>
        <taxon>Strongyloidea</taxon>
        <taxon>Trichostrongylidae</taxon>
        <taxon>Haemonchus</taxon>
    </lineage>
</organism>
<keyword evidence="2" id="KW-1185">Reference proteome</keyword>
<dbReference type="AlphaFoldDB" id="A0A0N4WGT0"/>
<reference evidence="3" key="1">
    <citation type="submission" date="2017-02" db="UniProtKB">
        <authorList>
            <consortium name="WormBaseParasite"/>
        </authorList>
    </citation>
    <scope>IDENTIFICATION</scope>
</reference>